<evidence type="ECO:0000256" key="2">
    <source>
        <dbReference type="ARBA" id="ARBA00008520"/>
    </source>
</evidence>
<accession>A0ABS8BIW4</accession>
<keyword evidence="5" id="KW-1185">Reference proteome</keyword>
<proteinExistence type="inferred from homology"/>
<dbReference type="InterPro" id="IPR006059">
    <property type="entry name" value="SBP"/>
</dbReference>
<dbReference type="InterPro" id="IPR050490">
    <property type="entry name" value="Bact_solute-bd_prot1"/>
</dbReference>
<dbReference type="RefSeq" id="WP_226763444.1">
    <property type="nucleotide sequence ID" value="NZ_JAJAWG010000002.1"/>
</dbReference>
<dbReference type="Gene3D" id="3.40.190.10">
    <property type="entry name" value="Periplasmic binding protein-like II"/>
    <property type="match status" value="1"/>
</dbReference>
<evidence type="ECO:0000256" key="1">
    <source>
        <dbReference type="ARBA" id="ARBA00004418"/>
    </source>
</evidence>
<dbReference type="Pfam" id="PF01547">
    <property type="entry name" value="SBP_bac_1"/>
    <property type="match status" value="1"/>
</dbReference>
<name>A0ABS8BIW4_9NEIS</name>
<evidence type="ECO:0000256" key="3">
    <source>
        <dbReference type="SAM" id="SignalP"/>
    </source>
</evidence>
<dbReference type="Proteomes" id="UP001198034">
    <property type="component" value="Unassembled WGS sequence"/>
</dbReference>
<evidence type="ECO:0000313" key="4">
    <source>
        <dbReference type="EMBL" id="MCB5195654.1"/>
    </source>
</evidence>
<dbReference type="EMBL" id="JAJAWG010000002">
    <property type="protein sequence ID" value="MCB5195654.1"/>
    <property type="molecule type" value="Genomic_DNA"/>
</dbReference>
<keyword evidence="3" id="KW-0732">Signal</keyword>
<comment type="caution">
    <text evidence="4">The sequence shown here is derived from an EMBL/GenBank/DDBJ whole genome shotgun (WGS) entry which is preliminary data.</text>
</comment>
<dbReference type="PANTHER" id="PTHR43649:SF12">
    <property type="entry name" value="DIACETYLCHITOBIOSE BINDING PROTEIN DASA"/>
    <property type="match status" value="1"/>
</dbReference>
<comment type="similarity">
    <text evidence="2">Belongs to the bacterial solute-binding protein 1 family.</text>
</comment>
<feature type="chain" id="PRO_5045640549" evidence="3">
    <location>
        <begin position="24"/>
        <end position="416"/>
    </location>
</feature>
<reference evidence="4 5" key="1">
    <citation type="submission" date="2021-10" db="EMBL/GenBank/DDBJ databases">
        <authorList>
            <person name="Chen M."/>
        </authorList>
    </citation>
    <scope>NUCLEOTIDE SEQUENCE [LARGE SCALE GENOMIC DNA]</scope>
    <source>
        <strain evidence="4 5">H3-26</strain>
    </source>
</reference>
<gene>
    <name evidence="4" type="ORF">LG219_05050</name>
</gene>
<dbReference type="SUPFAM" id="SSF53850">
    <property type="entry name" value="Periplasmic binding protein-like II"/>
    <property type="match status" value="1"/>
</dbReference>
<evidence type="ECO:0000313" key="5">
    <source>
        <dbReference type="Proteomes" id="UP001198034"/>
    </source>
</evidence>
<feature type="signal peptide" evidence="3">
    <location>
        <begin position="1"/>
        <end position="23"/>
    </location>
</feature>
<protein>
    <submittedName>
        <fullName evidence="4">Extracellular solute-binding protein</fullName>
    </submittedName>
</protein>
<organism evidence="4 5">
    <name type="scientific">Deefgea salmonis</name>
    <dbReference type="NCBI Taxonomy" id="2875502"/>
    <lineage>
        <taxon>Bacteria</taxon>
        <taxon>Pseudomonadati</taxon>
        <taxon>Pseudomonadota</taxon>
        <taxon>Betaproteobacteria</taxon>
        <taxon>Neisseriales</taxon>
        <taxon>Chitinibacteraceae</taxon>
        <taxon>Deefgea</taxon>
    </lineage>
</organism>
<dbReference type="PANTHER" id="PTHR43649">
    <property type="entry name" value="ARABINOSE-BINDING PROTEIN-RELATED"/>
    <property type="match status" value="1"/>
</dbReference>
<comment type="subcellular location">
    <subcellularLocation>
        <location evidence="1">Periplasm</location>
    </subcellularLocation>
</comment>
<sequence>MNFKRSVLVGAALFAASVVSAQAATKVEFWSHSLAPTYDAYHKELVAKFNSSQKEIDLTWKDLGWGAMKPAIVAAVAEGNVPGLALVPTDWMNEMAPKLLTPVTKIIAPFKGQYTDAALANATVDGQIYGFPSYQVTAVMVYNKDMLAKAGVKPEFKTLDDVFNASKQIKAKTGKPGWASKLQDGFQGWFMFEGLPIVSGGKAVFNSPKHVALVQKFADAYKEGTIVKDVNLDFDKQIAGFANGSFAMFAEGGHAVKKIKDANPAAYAAADVTTFPLGDNGKFAFGGWTTMYVVPKGQKDLASVAKVAQFITGEEAQAMFSKASYTFASTKNANAIVAKDVAMNDDKDPGKKAFKMGGSVISKTRHFMLKDLPAGADEAALGKVMNDKIDAAIQGRIPVKQALDEAVAAWNVQFAK</sequence>